<evidence type="ECO:0000313" key="2">
    <source>
        <dbReference type="EMBL" id="ACA69000.1"/>
    </source>
</evidence>
<protein>
    <submittedName>
        <fullName evidence="2">Uncharacterized protein</fullName>
    </submittedName>
</protein>
<evidence type="ECO:0000256" key="1">
    <source>
        <dbReference type="SAM" id="MobiDB-lite"/>
    </source>
</evidence>
<gene>
    <name evidence="2" type="ordered locus">YPK_2723</name>
</gene>
<accession>A0A0H3B679</accession>
<feature type="region of interest" description="Disordered" evidence="1">
    <location>
        <begin position="19"/>
        <end position="38"/>
    </location>
</feature>
<dbReference type="EMBL" id="CP000950">
    <property type="protein sequence ID" value="ACA69000.1"/>
    <property type="molecule type" value="Genomic_DNA"/>
</dbReference>
<sequence>MNLYASNVIKNLNLFSGEMSEGVDAGESAETDDRAETE</sequence>
<dbReference type="KEGG" id="ypy:YPK_2723"/>
<proteinExistence type="predicted"/>
<name>A0A0H3B679_YERPY</name>
<organism evidence="2">
    <name type="scientific">Yersinia pseudotuberculosis serotype O:3 (strain YPIII)</name>
    <dbReference type="NCBI Taxonomy" id="502800"/>
    <lineage>
        <taxon>Bacteria</taxon>
        <taxon>Pseudomonadati</taxon>
        <taxon>Pseudomonadota</taxon>
        <taxon>Gammaproteobacteria</taxon>
        <taxon>Enterobacterales</taxon>
        <taxon>Yersiniaceae</taxon>
        <taxon>Yersinia</taxon>
    </lineage>
</organism>
<reference evidence="2" key="1">
    <citation type="submission" date="2008-02" db="EMBL/GenBank/DDBJ databases">
        <title>Complete sequence of Yersinia pseudotuberculosis YPIII.</title>
        <authorList>
            <consortium name="US DOE Joint Genome Institute"/>
            <person name="Challacombe J.F."/>
            <person name="Bruce D."/>
            <person name="Detter J.C."/>
            <person name="Green L."/>
            <person name="Land M."/>
            <person name="Munk C."/>
            <person name="Lindler L.E."/>
            <person name="Nikolich M.P."/>
            <person name="Brettin T."/>
        </authorList>
    </citation>
    <scope>NUCLEOTIDE SEQUENCE</scope>
    <source>
        <strain evidence="2">YPIII</strain>
    </source>
</reference>
<dbReference type="AlphaFoldDB" id="A0A0H3B679"/>